<protein>
    <recommendedName>
        <fullName evidence="2">TIR domain-containing protein</fullName>
    </recommendedName>
</protein>
<evidence type="ECO:0000313" key="4">
    <source>
        <dbReference type="Proteomes" id="UP000277294"/>
    </source>
</evidence>
<dbReference type="GO" id="GO:0007165">
    <property type="term" value="P:signal transduction"/>
    <property type="evidence" value="ECO:0007669"/>
    <property type="project" value="InterPro"/>
</dbReference>
<gene>
    <name evidence="3" type="ORF">PIGHUM_03656</name>
</gene>
<dbReference type="PROSITE" id="PS50104">
    <property type="entry name" value="TIR"/>
    <property type="match status" value="1"/>
</dbReference>
<dbReference type="RefSeq" id="WP_124081166.1">
    <property type="nucleotide sequence ID" value="NZ_UWPJ01000027.1"/>
</dbReference>
<evidence type="ECO:0000256" key="1">
    <source>
        <dbReference type="SAM" id="MobiDB-lite"/>
    </source>
</evidence>
<proteinExistence type="predicted"/>
<dbReference type="AlphaFoldDB" id="A0A3P4B6M0"/>
<dbReference type="Gene3D" id="3.40.50.10140">
    <property type="entry name" value="Toll/interleukin-1 receptor homology (TIR) domain"/>
    <property type="match status" value="1"/>
</dbReference>
<feature type="compositionally biased region" description="Low complexity" evidence="1">
    <location>
        <begin position="156"/>
        <end position="169"/>
    </location>
</feature>
<dbReference type="SUPFAM" id="SSF52200">
    <property type="entry name" value="Toll/Interleukin receptor TIR domain"/>
    <property type="match status" value="1"/>
</dbReference>
<sequence>MASVFFSYSHKDEELRNELETHLALLKNQGLIDAWHDRRIVAGDELDESIFGQLETADIILLLVSADFIASTYCYSKEMMRAMERHAAGEARVIPVILRHCEWASAPFGKLLAAPRDGRPVTAWPDRDEAFADVAKQVRRAIETGHSSVAKPTKRPAAQGVAPITAAAPAPSPRSSNLRLKQVFTEKDAADFVRSSFEFVCRFFEGSINAVRERNPDVDGTFERIDSRRMAATLYRNGSRLSECSVRIDGFTGRGSNSIAFSYDASASQGTFNEMLTVEAGEQSLHFKPIGMAWTGGSPKNLSEEGAAEFLWELFIKRAQG</sequence>
<reference evidence="3 4" key="1">
    <citation type="submission" date="2018-10" db="EMBL/GenBank/DDBJ databases">
        <authorList>
            <person name="Criscuolo A."/>
        </authorList>
    </citation>
    <scope>NUCLEOTIDE SEQUENCE [LARGE SCALE GENOMIC DNA]</scope>
    <source>
        <strain evidence="3">DnA1</strain>
    </source>
</reference>
<dbReference type="EMBL" id="UWPJ01000027">
    <property type="protein sequence ID" value="VCU71571.1"/>
    <property type="molecule type" value="Genomic_DNA"/>
</dbReference>
<feature type="region of interest" description="Disordered" evidence="1">
    <location>
        <begin position="143"/>
        <end position="175"/>
    </location>
</feature>
<dbReference type="SMART" id="SM00255">
    <property type="entry name" value="TIR"/>
    <property type="match status" value="1"/>
</dbReference>
<dbReference type="InterPro" id="IPR035897">
    <property type="entry name" value="Toll_tir_struct_dom_sf"/>
</dbReference>
<accession>A0A3P4B6M0</accession>
<dbReference type="Pfam" id="PF13676">
    <property type="entry name" value="TIR_2"/>
    <property type="match status" value="1"/>
</dbReference>
<keyword evidence="4" id="KW-1185">Reference proteome</keyword>
<name>A0A3P4B6M0_9BURK</name>
<evidence type="ECO:0000259" key="2">
    <source>
        <dbReference type="PROSITE" id="PS50104"/>
    </source>
</evidence>
<feature type="domain" description="TIR" evidence="2">
    <location>
        <begin position="1"/>
        <end position="142"/>
    </location>
</feature>
<organism evidence="3 4">
    <name type="scientific">Pigmentiphaga humi</name>
    <dbReference type="NCBI Taxonomy" id="2478468"/>
    <lineage>
        <taxon>Bacteria</taxon>
        <taxon>Pseudomonadati</taxon>
        <taxon>Pseudomonadota</taxon>
        <taxon>Betaproteobacteria</taxon>
        <taxon>Burkholderiales</taxon>
        <taxon>Alcaligenaceae</taxon>
        <taxon>Pigmentiphaga</taxon>
    </lineage>
</organism>
<evidence type="ECO:0000313" key="3">
    <source>
        <dbReference type="EMBL" id="VCU71571.1"/>
    </source>
</evidence>
<dbReference type="OrthoDB" id="1426235at2"/>
<dbReference type="Proteomes" id="UP000277294">
    <property type="component" value="Unassembled WGS sequence"/>
</dbReference>
<dbReference type="InterPro" id="IPR000157">
    <property type="entry name" value="TIR_dom"/>
</dbReference>